<dbReference type="Proteomes" id="UP000070700">
    <property type="component" value="Unassembled WGS sequence"/>
</dbReference>
<dbReference type="RefSeq" id="XP_018078367.1">
    <property type="nucleotide sequence ID" value="XM_018212669.1"/>
</dbReference>
<proteinExistence type="predicted"/>
<reference evidence="1 2" key="1">
    <citation type="submission" date="2015-10" db="EMBL/GenBank/DDBJ databases">
        <title>Full genome of DAOMC 229536 Phialocephala scopiformis, a fungal endophyte of spruce producing the potent anti-insectan compound rugulosin.</title>
        <authorList>
            <consortium name="DOE Joint Genome Institute"/>
            <person name="Walker A.K."/>
            <person name="Frasz S.L."/>
            <person name="Seifert K.A."/>
            <person name="Miller J.D."/>
            <person name="Mondo S.J."/>
            <person name="Labutti K."/>
            <person name="Lipzen A."/>
            <person name="Dockter R."/>
            <person name="Kennedy M."/>
            <person name="Grigoriev I.V."/>
            <person name="Spatafora J.W."/>
        </authorList>
    </citation>
    <scope>NUCLEOTIDE SEQUENCE [LARGE SCALE GENOMIC DNA]</scope>
    <source>
        <strain evidence="1 2">CBS 120377</strain>
    </source>
</reference>
<protein>
    <submittedName>
        <fullName evidence="1">Uncharacterized protein</fullName>
    </submittedName>
</protein>
<name>A0A194XWB3_MOLSC</name>
<organism evidence="1 2">
    <name type="scientific">Mollisia scopiformis</name>
    <name type="common">Conifer needle endophyte fungus</name>
    <name type="synonym">Phialocephala scopiformis</name>
    <dbReference type="NCBI Taxonomy" id="149040"/>
    <lineage>
        <taxon>Eukaryota</taxon>
        <taxon>Fungi</taxon>
        <taxon>Dikarya</taxon>
        <taxon>Ascomycota</taxon>
        <taxon>Pezizomycotina</taxon>
        <taxon>Leotiomycetes</taxon>
        <taxon>Helotiales</taxon>
        <taxon>Mollisiaceae</taxon>
        <taxon>Mollisia</taxon>
    </lineage>
</organism>
<accession>A0A194XWB3</accession>
<evidence type="ECO:0000313" key="2">
    <source>
        <dbReference type="Proteomes" id="UP000070700"/>
    </source>
</evidence>
<evidence type="ECO:0000313" key="1">
    <source>
        <dbReference type="EMBL" id="KUJ24012.1"/>
    </source>
</evidence>
<gene>
    <name evidence="1" type="ORF">LY89DRAFT_662789</name>
</gene>
<dbReference type="InParanoid" id="A0A194XWB3"/>
<sequence length="159" mass="18493">MKLFQTVLDFLHKCFPAHKKANAEESKPLLRDQDQGRQMVLAKRRLITVVECEQDIEIEAYPHASNKWSWSTLLCRIVIPCEECYRRLVAERIRKRTELDRERGPMPGDVYVSPETGYVTIFYSPTEIVTYPPHQVLTISIPAPPPIVIQVPRRSGRRH</sequence>
<dbReference type="GeneID" id="28822395"/>
<keyword evidence="2" id="KW-1185">Reference proteome</keyword>
<dbReference type="AlphaFoldDB" id="A0A194XWB3"/>
<dbReference type="EMBL" id="KQ947404">
    <property type="protein sequence ID" value="KUJ24012.1"/>
    <property type="molecule type" value="Genomic_DNA"/>
</dbReference>
<dbReference type="KEGG" id="psco:LY89DRAFT_662789"/>